<dbReference type="InterPro" id="IPR058980">
    <property type="entry name" value="Glyco_transf_N"/>
</dbReference>
<dbReference type="InterPro" id="IPR035595">
    <property type="entry name" value="UDP_glycos_trans_CS"/>
</dbReference>
<organism evidence="7 8">
    <name type="scientific">Perilla frutescens var. hirtella</name>
    <name type="common">Perilla citriodora</name>
    <name type="synonym">Perilla setoyensis</name>
    <dbReference type="NCBI Taxonomy" id="608512"/>
    <lineage>
        <taxon>Eukaryota</taxon>
        <taxon>Viridiplantae</taxon>
        <taxon>Streptophyta</taxon>
        <taxon>Embryophyta</taxon>
        <taxon>Tracheophyta</taxon>
        <taxon>Spermatophyta</taxon>
        <taxon>Magnoliopsida</taxon>
        <taxon>eudicotyledons</taxon>
        <taxon>Gunneridae</taxon>
        <taxon>Pentapetalae</taxon>
        <taxon>asterids</taxon>
        <taxon>lamiids</taxon>
        <taxon>Lamiales</taxon>
        <taxon>Lamiaceae</taxon>
        <taxon>Nepetoideae</taxon>
        <taxon>Elsholtzieae</taxon>
        <taxon>Perilla</taxon>
    </lineage>
</organism>
<evidence type="ECO:0000256" key="5">
    <source>
        <dbReference type="RuleBase" id="RU362057"/>
    </source>
</evidence>
<gene>
    <name evidence="7" type="ORF">C2S53_004286</name>
</gene>
<dbReference type="InterPro" id="IPR002213">
    <property type="entry name" value="UDP_glucos_trans"/>
</dbReference>
<dbReference type="Proteomes" id="UP001190926">
    <property type="component" value="Unassembled WGS sequence"/>
</dbReference>
<dbReference type="PANTHER" id="PTHR48044">
    <property type="entry name" value="GLYCOSYLTRANSFERASE"/>
    <property type="match status" value="1"/>
</dbReference>
<keyword evidence="2 4" id="KW-0328">Glycosyltransferase</keyword>
<dbReference type="Gene3D" id="3.40.50.2000">
    <property type="entry name" value="Glycogen Phosphorylase B"/>
    <property type="match status" value="2"/>
</dbReference>
<comment type="similarity">
    <text evidence="1 4">Belongs to the UDP-glycosyltransferase family.</text>
</comment>
<dbReference type="GO" id="GO:0008194">
    <property type="term" value="F:UDP-glycosyltransferase activity"/>
    <property type="evidence" value="ECO:0007669"/>
    <property type="project" value="InterPro"/>
</dbReference>
<dbReference type="EC" id="2.4.1.-" evidence="5"/>
<evidence type="ECO:0000256" key="4">
    <source>
        <dbReference type="RuleBase" id="RU003718"/>
    </source>
</evidence>
<evidence type="ECO:0000313" key="8">
    <source>
        <dbReference type="Proteomes" id="UP001190926"/>
    </source>
</evidence>
<dbReference type="PROSITE" id="PS00375">
    <property type="entry name" value="UDPGT"/>
    <property type="match status" value="1"/>
</dbReference>
<dbReference type="SUPFAM" id="SSF53756">
    <property type="entry name" value="UDP-Glycosyltransferase/glycogen phosphorylase"/>
    <property type="match status" value="1"/>
</dbReference>
<evidence type="ECO:0000259" key="6">
    <source>
        <dbReference type="Pfam" id="PF26168"/>
    </source>
</evidence>
<accession>A0AAD4INX6</accession>
<proteinExistence type="inferred from homology"/>
<sequence>METELSNFSILMFPWLAHGHIFPFLELAKAILNRKSLHIYFCSTSINFDSIKNFINKYALNSSIELVELHLESSPDLPPHYHTTKNLPSSLTFTLLKAFQTSNSSLSNIITTFKPDLVLYDVFQPWSAKIASSQGIPAVHFSIYGAADYSLLHHKHTFGEAEFPFPAIKFEGNELQELWNGIEFLFAIIHDADQEFLFGNFKQSRDIVLQKTSRLIEGKYIDYLSTLSEKKIIPVGPLITHNSQNNQENSDIIQWLSKKKQHSTVYISFGSEYFLSKAEIEEIAKGLELCSVNFIWIIRFPLGATVSLDEALPKGFLERVGDRGLVVTGWAPQADILCHQNVGGFVSHCGWSSVMESMYFGVPVVAMPMKNDQPINARMLVEAGSCVEVSRTSENEVFEGGEMAKAIEKVVESGEELRRRARGLSEMMKMEEEEVLDEVAELLWQLCLKKQIVEARI</sequence>
<dbReference type="Pfam" id="PF26168">
    <property type="entry name" value="Glyco_transf_N"/>
    <property type="match status" value="1"/>
</dbReference>
<evidence type="ECO:0000313" key="7">
    <source>
        <dbReference type="EMBL" id="KAH6756187.1"/>
    </source>
</evidence>
<dbReference type="AlphaFoldDB" id="A0AAD4INX6"/>
<keyword evidence="3 4" id="KW-0808">Transferase</keyword>
<reference evidence="7 8" key="1">
    <citation type="journal article" date="2021" name="Nat. Commun.">
        <title>Incipient diploidization of the medicinal plant Perilla within 10,000 years.</title>
        <authorList>
            <person name="Zhang Y."/>
            <person name="Shen Q."/>
            <person name="Leng L."/>
            <person name="Zhang D."/>
            <person name="Chen S."/>
            <person name="Shi Y."/>
            <person name="Ning Z."/>
            <person name="Chen S."/>
        </authorList>
    </citation>
    <scope>NUCLEOTIDE SEQUENCE [LARGE SCALE GENOMIC DNA]</scope>
    <source>
        <strain evidence="8">cv. PC099</strain>
    </source>
</reference>
<dbReference type="CDD" id="cd03784">
    <property type="entry name" value="GT1_Gtf-like"/>
    <property type="match status" value="1"/>
</dbReference>
<feature type="domain" description="Glycosyltransferase N-terminal" evidence="6">
    <location>
        <begin position="9"/>
        <end position="239"/>
    </location>
</feature>
<dbReference type="EMBL" id="SDAM02029566">
    <property type="protein sequence ID" value="KAH6756187.1"/>
    <property type="molecule type" value="Genomic_DNA"/>
</dbReference>
<dbReference type="FunFam" id="3.40.50.2000:FF:000060">
    <property type="entry name" value="Glycosyltransferase"/>
    <property type="match status" value="1"/>
</dbReference>
<dbReference type="PANTHER" id="PTHR48044:SF82">
    <property type="entry name" value="GLYCOSYLTRANSFERASE"/>
    <property type="match status" value="1"/>
</dbReference>
<comment type="caution">
    <text evidence="7">The sequence shown here is derived from an EMBL/GenBank/DDBJ whole genome shotgun (WGS) entry which is preliminary data.</text>
</comment>
<name>A0AAD4INX6_PERFH</name>
<dbReference type="GO" id="GO:0016138">
    <property type="term" value="P:glycoside biosynthetic process"/>
    <property type="evidence" value="ECO:0007669"/>
    <property type="project" value="UniProtKB-ARBA"/>
</dbReference>
<dbReference type="Pfam" id="PF00201">
    <property type="entry name" value="UDPGT"/>
    <property type="match status" value="1"/>
</dbReference>
<keyword evidence="8" id="KW-1185">Reference proteome</keyword>
<evidence type="ECO:0000256" key="3">
    <source>
        <dbReference type="ARBA" id="ARBA00022679"/>
    </source>
</evidence>
<evidence type="ECO:0000256" key="1">
    <source>
        <dbReference type="ARBA" id="ARBA00009995"/>
    </source>
</evidence>
<protein>
    <recommendedName>
        <fullName evidence="5">Glycosyltransferase</fullName>
        <ecNumber evidence="5">2.4.1.-</ecNumber>
    </recommendedName>
</protein>
<evidence type="ECO:0000256" key="2">
    <source>
        <dbReference type="ARBA" id="ARBA00022676"/>
    </source>
</evidence>